<dbReference type="InterPro" id="IPR011990">
    <property type="entry name" value="TPR-like_helical_dom_sf"/>
</dbReference>
<feature type="compositionally biased region" description="Polar residues" evidence="1">
    <location>
        <begin position="363"/>
        <end position="372"/>
    </location>
</feature>
<feature type="domain" description="Glycosyltransferase 2-like" evidence="2">
    <location>
        <begin position="5"/>
        <end position="116"/>
    </location>
</feature>
<reference evidence="3 4" key="1">
    <citation type="submission" date="2021-06" db="EMBL/GenBank/DDBJ databases">
        <title>Complete genome sequence of Erwinia phage pEa_SNUABM_33.</title>
        <authorList>
            <person name="Kim S.G."/>
            <person name="Park S.C."/>
        </authorList>
    </citation>
    <scope>NUCLEOTIDE SEQUENCE [LARGE SCALE GENOMIC DNA]</scope>
</reference>
<accession>A0AAE7XN67</accession>
<gene>
    <name evidence="3" type="ORF">pEaSNUABM33_00148</name>
</gene>
<evidence type="ECO:0000256" key="1">
    <source>
        <dbReference type="SAM" id="MobiDB-lite"/>
    </source>
</evidence>
<evidence type="ECO:0000313" key="3">
    <source>
        <dbReference type="EMBL" id="QZE58024.1"/>
    </source>
</evidence>
<dbReference type="PANTHER" id="PTHR43630">
    <property type="entry name" value="POLY-BETA-1,6-N-ACETYL-D-GLUCOSAMINE SYNTHASE"/>
    <property type="match status" value="1"/>
</dbReference>
<keyword evidence="4" id="KW-1185">Reference proteome</keyword>
<protein>
    <recommendedName>
        <fullName evidence="2">Glycosyltransferase 2-like domain-containing protein</fullName>
    </recommendedName>
</protein>
<dbReference type="InterPro" id="IPR029044">
    <property type="entry name" value="Nucleotide-diphossugar_trans"/>
</dbReference>
<dbReference type="InterPro" id="IPR001173">
    <property type="entry name" value="Glyco_trans_2-like"/>
</dbReference>
<dbReference type="EMBL" id="MZ443779">
    <property type="protein sequence ID" value="QZE58024.1"/>
    <property type="molecule type" value="Genomic_DNA"/>
</dbReference>
<dbReference type="SUPFAM" id="SSF48452">
    <property type="entry name" value="TPR-like"/>
    <property type="match status" value="1"/>
</dbReference>
<dbReference type="Gene3D" id="3.90.550.10">
    <property type="entry name" value="Spore Coat Polysaccharide Biosynthesis Protein SpsA, Chain A"/>
    <property type="match status" value="1"/>
</dbReference>
<feature type="region of interest" description="Disordered" evidence="1">
    <location>
        <begin position="363"/>
        <end position="417"/>
    </location>
</feature>
<dbReference type="SUPFAM" id="SSF53448">
    <property type="entry name" value="Nucleotide-diphospho-sugar transferases"/>
    <property type="match status" value="1"/>
</dbReference>
<dbReference type="Pfam" id="PF00535">
    <property type="entry name" value="Glycos_transf_2"/>
    <property type="match status" value="1"/>
</dbReference>
<dbReference type="Gene3D" id="1.25.40.10">
    <property type="entry name" value="Tetratricopeptide repeat domain"/>
    <property type="match status" value="1"/>
</dbReference>
<organism evidence="3 4">
    <name type="scientific">Erwinia phage pEa_SNUABM_33</name>
    <dbReference type="NCBI Taxonomy" id="2869556"/>
    <lineage>
        <taxon>Viruses</taxon>
        <taxon>Duplodnaviria</taxon>
        <taxon>Heunggongvirae</taxon>
        <taxon>Uroviricota</taxon>
        <taxon>Caudoviricetes</taxon>
        <taxon>Alexandravirus</taxon>
        <taxon>Alexandravirus SNUABM33</taxon>
    </lineage>
</organism>
<sequence>MRICVAAICRNEEKNMREWLEHVAGADAISIVDTGSEDQTTNIISAFTHPNLYHMFDVSEERNLGASRELAATPFSEDDLVVWLDIDERFDDPNWVETLRNTKHIKHAEAVWILMRNGDSHYQQMKAYRRRSYFWKYRAHEVLSSRKPGQNLRTVEATFATDHYPDHSKPRGYLLELGRDVGDYPHDDRCSFYYARELCYAVSYHERPDLLDDARREVDRLAGIARWADYVSIANIELAKAVFKQGFTQEAIAACYRAIASRPDRIECYAMLADIFYRHNDMMNATGMAIQGIEVTKQNPKSFLFDQTAINLDLCYETAYWGCRNLGMVEPALNYLAQLTIHRGENLEEAIQNSGLLAYLQQPATQEQTNDSEAIGEIDVGSTPTGENAATGNSEQCGNDNYEVRRVADDGEQSQPD</sequence>
<feature type="compositionally biased region" description="Polar residues" evidence="1">
    <location>
        <begin position="382"/>
        <end position="399"/>
    </location>
</feature>
<dbReference type="Proteomes" id="UP000827805">
    <property type="component" value="Segment"/>
</dbReference>
<evidence type="ECO:0000259" key="2">
    <source>
        <dbReference type="Pfam" id="PF00535"/>
    </source>
</evidence>
<dbReference type="PANTHER" id="PTHR43630:SF2">
    <property type="entry name" value="GLYCOSYLTRANSFERASE"/>
    <property type="match status" value="1"/>
</dbReference>
<proteinExistence type="predicted"/>
<name>A0AAE7XN67_9CAUD</name>
<evidence type="ECO:0000313" key="4">
    <source>
        <dbReference type="Proteomes" id="UP000827805"/>
    </source>
</evidence>